<dbReference type="Proteomes" id="UP001258017">
    <property type="component" value="Unassembled WGS sequence"/>
</dbReference>
<dbReference type="InterPro" id="IPR005135">
    <property type="entry name" value="Endo/exonuclease/phosphatase"/>
</dbReference>
<comment type="caution">
    <text evidence="3">The sequence shown here is derived from an EMBL/GenBank/DDBJ whole genome shotgun (WGS) entry which is preliminary data.</text>
</comment>
<dbReference type="InterPro" id="IPR036691">
    <property type="entry name" value="Endo/exonu/phosph_ase_sf"/>
</dbReference>
<gene>
    <name evidence="3" type="ORF">KPH14_012938</name>
</gene>
<protein>
    <recommendedName>
        <fullName evidence="2">Endonuclease/exonuclease/phosphatase domain-containing protein</fullName>
    </recommendedName>
</protein>
<dbReference type="Pfam" id="PF14529">
    <property type="entry name" value="Exo_endo_phos_2"/>
    <property type="match status" value="1"/>
</dbReference>
<dbReference type="SUPFAM" id="SSF56219">
    <property type="entry name" value="DNase I-like"/>
    <property type="match status" value="1"/>
</dbReference>
<reference evidence="3" key="1">
    <citation type="submission" date="2021-08" db="EMBL/GenBank/DDBJ databases">
        <authorList>
            <person name="Misof B."/>
            <person name="Oliver O."/>
            <person name="Podsiadlowski L."/>
            <person name="Donath A."/>
            <person name="Peters R."/>
            <person name="Mayer C."/>
            <person name="Rust J."/>
            <person name="Gunkel S."/>
            <person name="Lesny P."/>
            <person name="Martin S."/>
            <person name="Oeyen J.P."/>
            <person name="Petersen M."/>
            <person name="Panagiotis P."/>
            <person name="Wilbrandt J."/>
            <person name="Tanja T."/>
        </authorList>
    </citation>
    <scope>NUCLEOTIDE SEQUENCE</scope>
    <source>
        <strain evidence="3">GBR_01_08_01A</strain>
        <tissue evidence="3">Thorax + abdomen</tissue>
    </source>
</reference>
<feature type="domain" description="Endonuclease/exonuclease/phosphatase" evidence="2">
    <location>
        <begin position="1"/>
        <end position="88"/>
    </location>
</feature>
<name>A0AAD9R834_9HYME</name>
<feature type="non-terminal residue" evidence="3">
    <location>
        <position position="329"/>
    </location>
</feature>
<accession>A0AAD9R834</accession>
<dbReference type="GO" id="GO:0003824">
    <property type="term" value="F:catalytic activity"/>
    <property type="evidence" value="ECO:0007669"/>
    <property type="project" value="InterPro"/>
</dbReference>
<reference evidence="3" key="2">
    <citation type="journal article" date="2023" name="Commun. Biol.">
        <title>Intrasexual cuticular hydrocarbon dimorphism in a wasp sheds light on hydrocarbon biosynthesis genes in Hymenoptera.</title>
        <authorList>
            <person name="Moris V.C."/>
            <person name="Podsiadlowski L."/>
            <person name="Martin S."/>
            <person name="Oeyen J.P."/>
            <person name="Donath A."/>
            <person name="Petersen M."/>
            <person name="Wilbrandt J."/>
            <person name="Misof B."/>
            <person name="Liedtke D."/>
            <person name="Thamm M."/>
            <person name="Scheiner R."/>
            <person name="Schmitt T."/>
            <person name="Niehuis O."/>
        </authorList>
    </citation>
    <scope>NUCLEOTIDE SEQUENCE</scope>
    <source>
        <strain evidence="3">GBR_01_08_01A</strain>
    </source>
</reference>
<sequence>MDANAVSPMWYSKGEGAMREKEVRGRVLEEWIVVNNMIVLNEPCVWSTYAGMAGSSDIDVTLVNGRVAGWEYEWSVECDWGISDHNVILVCLKSTDRDVCDNNVCVRWKNVGVDWEEYERDLRESALVDGVNVYDDTNARSVVSQVTSLIQGANERNLGRVRRSNRRNVKWWTKELRELKRKVKRSRKRYQRARGRCDEMIEERKREYRRMEAKYKRELRIVKEENWRNYVKEVGNLDPWGPVYRLCMGKNVRQGLSGMNVNDRVTSTWKESVNVLLDRFFPAASVRMDEYVSGYNEDKCFEWEELDESVKMMKLGKAPGIDGVTVKML</sequence>
<evidence type="ECO:0000256" key="1">
    <source>
        <dbReference type="SAM" id="Coils"/>
    </source>
</evidence>
<evidence type="ECO:0000313" key="3">
    <source>
        <dbReference type="EMBL" id="KAK2574829.1"/>
    </source>
</evidence>
<proteinExistence type="predicted"/>
<organism evidence="3 4">
    <name type="scientific">Odynerus spinipes</name>
    <dbReference type="NCBI Taxonomy" id="1348599"/>
    <lineage>
        <taxon>Eukaryota</taxon>
        <taxon>Metazoa</taxon>
        <taxon>Ecdysozoa</taxon>
        <taxon>Arthropoda</taxon>
        <taxon>Hexapoda</taxon>
        <taxon>Insecta</taxon>
        <taxon>Pterygota</taxon>
        <taxon>Neoptera</taxon>
        <taxon>Endopterygota</taxon>
        <taxon>Hymenoptera</taxon>
        <taxon>Apocrita</taxon>
        <taxon>Aculeata</taxon>
        <taxon>Vespoidea</taxon>
        <taxon>Vespidae</taxon>
        <taxon>Eumeninae</taxon>
        <taxon>Odynerus</taxon>
    </lineage>
</organism>
<dbReference type="EMBL" id="JAIFRP010004720">
    <property type="protein sequence ID" value="KAK2574829.1"/>
    <property type="molecule type" value="Genomic_DNA"/>
</dbReference>
<keyword evidence="1" id="KW-0175">Coiled coil</keyword>
<dbReference type="AlphaFoldDB" id="A0AAD9R834"/>
<evidence type="ECO:0000313" key="4">
    <source>
        <dbReference type="Proteomes" id="UP001258017"/>
    </source>
</evidence>
<feature type="coiled-coil region" evidence="1">
    <location>
        <begin position="169"/>
        <end position="225"/>
    </location>
</feature>
<dbReference type="Gene3D" id="3.60.10.10">
    <property type="entry name" value="Endonuclease/exonuclease/phosphatase"/>
    <property type="match status" value="1"/>
</dbReference>
<keyword evidence="4" id="KW-1185">Reference proteome</keyword>
<evidence type="ECO:0000259" key="2">
    <source>
        <dbReference type="Pfam" id="PF14529"/>
    </source>
</evidence>